<feature type="domain" description="Glycosyltransferase subfamily 4-like N-terminal" evidence="1">
    <location>
        <begin position="24"/>
        <end position="191"/>
    </location>
</feature>
<dbReference type="PANTHER" id="PTHR45947:SF3">
    <property type="entry name" value="SULFOQUINOVOSYL TRANSFERASE SQD2"/>
    <property type="match status" value="1"/>
</dbReference>
<organism evidence="2 3">
    <name type="scientific">Zoogloea oleivorans</name>
    <dbReference type="NCBI Taxonomy" id="1552750"/>
    <lineage>
        <taxon>Bacteria</taxon>
        <taxon>Pseudomonadati</taxon>
        <taxon>Pseudomonadota</taxon>
        <taxon>Betaproteobacteria</taxon>
        <taxon>Rhodocyclales</taxon>
        <taxon>Zoogloeaceae</taxon>
        <taxon>Zoogloea</taxon>
    </lineage>
</organism>
<name>A0A6C2D6W0_9RHOO</name>
<dbReference type="RefSeq" id="WP_148577317.1">
    <property type="nucleotide sequence ID" value="NZ_SDKK01000001.1"/>
</dbReference>
<dbReference type="CDD" id="cd03801">
    <property type="entry name" value="GT4_PimA-like"/>
    <property type="match status" value="1"/>
</dbReference>
<gene>
    <name evidence="2" type="ORF">ETQ85_01365</name>
</gene>
<dbReference type="InterPro" id="IPR028098">
    <property type="entry name" value="Glyco_trans_4-like_N"/>
</dbReference>
<dbReference type="Proteomes" id="UP000389128">
    <property type="component" value="Unassembled WGS sequence"/>
</dbReference>
<dbReference type="GO" id="GO:0016757">
    <property type="term" value="F:glycosyltransferase activity"/>
    <property type="evidence" value="ECO:0007669"/>
    <property type="project" value="UniProtKB-ARBA"/>
</dbReference>
<evidence type="ECO:0000313" key="2">
    <source>
        <dbReference type="EMBL" id="TYC62228.1"/>
    </source>
</evidence>
<comment type="caution">
    <text evidence="2">The sequence shown here is derived from an EMBL/GenBank/DDBJ whole genome shotgun (WGS) entry which is preliminary data.</text>
</comment>
<reference evidence="2 3" key="1">
    <citation type="submission" date="2019-01" db="EMBL/GenBank/DDBJ databases">
        <title>Zoogloea oleivorans genome sequencing and assembly.</title>
        <authorList>
            <person name="Tancsics A."/>
            <person name="Farkas M."/>
            <person name="Kriszt B."/>
            <person name="Maroti G."/>
            <person name="Horvath B."/>
        </authorList>
    </citation>
    <scope>NUCLEOTIDE SEQUENCE [LARGE SCALE GENOMIC DNA]</scope>
    <source>
        <strain evidence="2 3">Buc</strain>
    </source>
</reference>
<protein>
    <submittedName>
        <fullName evidence="2">Glycosyltransferase family 1 protein</fullName>
    </submittedName>
</protein>
<dbReference type="Pfam" id="PF13692">
    <property type="entry name" value="Glyco_trans_1_4"/>
    <property type="match status" value="1"/>
</dbReference>
<dbReference type="Pfam" id="PF13439">
    <property type="entry name" value="Glyco_transf_4"/>
    <property type="match status" value="1"/>
</dbReference>
<dbReference type="SUPFAM" id="SSF53756">
    <property type="entry name" value="UDP-Glycosyltransferase/glycogen phosphorylase"/>
    <property type="match status" value="1"/>
</dbReference>
<keyword evidence="2" id="KW-0808">Transferase</keyword>
<accession>A0A6C2D6W0</accession>
<dbReference type="Gene3D" id="3.40.50.2000">
    <property type="entry name" value="Glycogen Phosphorylase B"/>
    <property type="match status" value="2"/>
</dbReference>
<dbReference type="PANTHER" id="PTHR45947">
    <property type="entry name" value="SULFOQUINOVOSYL TRANSFERASE SQD2"/>
    <property type="match status" value="1"/>
</dbReference>
<sequence length="392" mass="43877">MSSQPATVKPRLLVVTHYFPAHRGGVEIVAGELASRLNKHFALRWLAADCDPAPSLPNARIDGQKAWNGLERFGLPWPLWGWRGWKTLYGAVGEADIIHLHDFIYPANIVAFCLARLRRKPVVITQHIGDIDYRNPVLRAVLKGVNRSFGRLILGRASQVVFISPRVKEIFRSFTAFRSGPVYWPNGVNTQIYTPLAPPERLARRAGLGISADQPVVLFVGRFVEKKGLAFIRQLAALRPDWQWWCAGWGPDGPCHPDTWELPQVRVWKGQHGESLAELYRMADVLVLPSYGEGFPLVVQESLACGTPTVISEETAAGAPAFPRAIRAVPYSPATTQPEEWLTALQDMLTASDMAEIRTDAAVFARKKWDWDHLTSQYVALFSHLHKESVPR</sequence>
<proteinExistence type="predicted"/>
<dbReference type="EMBL" id="SDKK01000001">
    <property type="protein sequence ID" value="TYC62228.1"/>
    <property type="molecule type" value="Genomic_DNA"/>
</dbReference>
<keyword evidence="3" id="KW-1185">Reference proteome</keyword>
<evidence type="ECO:0000313" key="3">
    <source>
        <dbReference type="Proteomes" id="UP000389128"/>
    </source>
</evidence>
<dbReference type="AlphaFoldDB" id="A0A6C2D6W0"/>
<dbReference type="OrthoDB" id="9813211at2"/>
<dbReference type="InterPro" id="IPR050194">
    <property type="entry name" value="Glycosyltransferase_grp1"/>
</dbReference>
<evidence type="ECO:0000259" key="1">
    <source>
        <dbReference type="Pfam" id="PF13439"/>
    </source>
</evidence>